<evidence type="ECO:0000259" key="4">
    <source>
        <dbReference type="Pfam" id="PF01814"/>
    </source>
</evidence>
<evidence type="ECO:0000256" key="1">
    <source>
        <dbReference type="ARBA" id="ARBA00010587"/>
    </source>
</evidence>
<dbReference type="InterPro" id="IPR012827">
    <property type="entry name" value="Hemerythrin_metal-bd"/>
</dbReference>
<name>A0A0G1WH46_9BACT</name>
<dbReference type="NCBIfam" id="TIGR02481">
    <property type="entry name" value="hemeryth_dom"/>
    <property type="match status" value="1"/>
</dbReference>
<dbReference type="Gene3D" id="1.20.120.50">
    <property type="entry name" value="Hemerythrin-like"/>
    <property type="match status" value="1"/>
</dbReference>
<dbReference type="AlphaFoldDB" id="A0A0G1WH46"/>
<keyword evidence="3" id="KW-0408">Iron</keyword>
<dbReference type="PANTHER" id="PTHR37164">
    <property type="entry name" value="BACTERIOHEMERYTHRIN"/>
    <property type="match status" value="1"/>
</dbReference>
<comment type="similarity">
    <text evidence="1">Belongs to the hemerythrin family.</text>
</comment>
<dbReference type="CDD" id="cd12107">
    <property type="entry name" value="Hemerythrin"/>
    <property type="match status" value="1"/>
</dbReference>
<evidence type="ECO:0000313" key="5">
    <source>
        <dbReference type="EMBL" id="KKU89623.1"/>
    </source>
</evidence>
<sequence>MAHINWIKEYSVGVELIDEQHRYFLTLLNELFDAIISLNTESKIGDIITRLAEYAVMHFATEEKYFDEFNYEFAEDHKRRHRDLLARVEGFQKAFDEGEVNIASEMIEFLEGWMIDHIMEVDKKYVRCFEEHGLQ</sequence>
<comment type="caution">
    <text evidence="5">The sequence shown here is derived from an EMBL/GenBank/DDBJ whole genome shotgun (WGS) entry which is preliminary data.</text>
</comment>
<dbReference type="NCBIfam" id="NF033749">
    <property type="entry name" value="bact_hemeryth"/>
    <property type="match status" value="1"/>
</dbReference>
<dbReference type="Proteomes" id="UP000033882">
    <property type="component" value="Unassembled WGS sequence"/>
</dbReference>
<dbReference type="PROSITE" id="PS00550">
    <property type="entry name" value="HEMERYTHRINS"/>
    <property type="match status" value="1"/>
</dbReference>
<gene>
    <name evidence="5" type="ORF">UY19_C0011G0028</name>
</gene>
<feature type="domain" description="Hemerythrin-like" evidence="4">
    <location>
        <begin position="13"/>
        <end position="126"/>
    </location>
</feature>
<dbReference type="SUPFAM" id="SSF47188">
    <property type="entry name" value="Hemerythrin-like"/>
    <property type="match status" value="1"/>
</dbReference>
<keyword evidence="2" id="KW-0479">Metal-binding</keyword>
<dbReference type="PATRIC" id="fig|1619005.3.peg.670"/>
<accession>A0A0G1WH46</accession>
<organism evidence="5 6">
    <name type="scientific">Candidatus Wolfebacteria bacterium GW2011_GWA2_47_9b</name>
    <dbReference type="NCBI Taxonomy" id="1619005"/>
    <lineage>
        <taxon>Bacteria</taxon>
        <taxon>Candidatus Wolfeibacteriota</taxon>
    </lineage>
</organism>
<reference evidence="5 6" key="1">
    <citation type="journal article" date="2015" name="Nature">
        <title>rRNA introns, odd ribosomes, and small enigmatic genomes across a large radiation of phyla.</title>
        <authorList>
            <person name="Brown C.T."/>
            <person name="Hug L.A."/>
            <person name="Thomas B.C."/>
            <person name="Sharon I."/>
            <person name="Castelle C.J."/>
            <person name="Singh A."/>
            <person name="Wilkins M.J."/>
            <person name="Williams K.H."/>
            <person name="Banfield J.F."/>
        </authorList>
    </citation>
    <scope>NUCLEOTIDE SEQUENCE [LARGE SCALE GENOMIC DNA]</scope>
</reference>
<dbReference type="InterPro" id="IPR035938">
    <property type="entry name" value="Hemerythrin-like_sf"/>
</dbReference>
<dbReference type="InterPro" id="IPR012312">
    <property type="entry name" value="Hemerythrin-like"/>
</dbReference>
<dbReference type="InterPro" id="IPR016131">
    <property type="entry name" value="Haemerythrin_Fe_BS"/>
</dbReference>
<evidence type="ECO:0000256" key="3">
    <source>
        <dbReference type="ARBA" id="ARBA00023004"/>
    </source>
</evidence>
<protein>
    <submittedName>
        <fullName evidence="5">Methyl-accepting chemotaxis sensory transducer</fullName>
    </submittedName>
</protein>
<dbReference type="EMBL" id="LCPB01000011">
    <property type="protein sequence ID" value="KKU89623.1"/>
    <property type="molecule type" value="Genomic_DNA"/>
</dbReference>
<dbReference type="GO" id="GO:0046872">
    <property type="term" value="F:metal ion binding"/>
    <property type="evidence" value="ECO:0007669"/>
    <property type="project" value="UniProtKB-KW"/>
</dbReference>
<dbReference type="Pfam" id="PF01814">
    <property type="entry name" value="Hemerythrin"/>
    <property type="match status" value="1"/>
</dbReference>
<evidence type="ECO:0000313" key="6">
    <source>
        <dbReference type="Proteomes" id="UP000033882"/>
    </source>
</evidence>
<proteinExistence type="inferred from homology"/>
<dbReference type="PANTHER" id="PTHR37164:SF1">
    <property type="entry name" value="BACTERIOHEMERYTHRIN"/>
    <property type="match status" value="1"/>
</dbReference>
<evidence type="ECO:0000256" key="2">
    <source>
        <dbReference type="ARBA" id="ARBA00022723"/>
    </source>
</evidence>
<dbReference type="InterPro" id="IPR050669">
    <property type="entry name" value="Hemerythrin"/>
</dbReference>